<reference evidence="4 5" key="1">
    <citation type="submission" date="2018-05" db="EMBL/GenBank/DDBJ databases">
        <title>Chitinophaga sp. K3CV102501T nov., isolated from isolated from a monsoon evergreen broad-leaved forest soil.</title>
        <authorList>
            <person name="Lv Y."/>
        </authorList>
    </citation>
    <scope>NUCLEOTIDE SEQUENCE [LARGE SCALE GENOMIC DNA]</scope>
    <source>
        <strain evidence="4 5">GDMCC 1.1325</strain>
    </source>
</reference>
<keyword evidence="5" id="KW-1185">Reference proteome</keyword>
<keyword evidence="1" id="KW-1133">Transmembrane helix</keyword>
<dbReference type="InterPro" id="IPR012373">
    <property type="entry name" value="Ferrdict_sens_TM"/>
</dbReference>
<dbReference type="OrthoDB" id="657335at2"/>
<evidence type="ECO:0000259" key="2">
    <source>
        <dbReference type="Pfam" id="PF04773"/>
    </source>
</evidence>
<dbReference type="GO" id="GO:0016989">
    <property type="term" value="F:sigma factor antagonist activity"/>
    <property type="evidence" value="ECO:0007669"/>
    <property type="project" value="TreeGrafter"/>
</dbReference>
<dbReference type="RefSeq" id="WP_113615374.1">
    <property type="nucleotide sequence ID" value="NZ_QFFJ01000001.1"/>
</dbReference>
<dbReference type="Gene3D" id="3.55.50.30">
    <property type="match status" value="1"/>
</dbReference>
<dbReference type="InterPro" id="IPR006860">
    <property type="entry name" value="FecR"/>
</dbReference>
<keyword evidence="1" id="KW-0472">Membrane</keyword>
<dbReference type="InterPro" id="IPR032508">
    <property type="entry name" value="FecR_C"/>
</dbReference>
<dbReference type="AlphaFoldDB" id="A0A365Y454"/>
<dbReference type="PANTHER" id="PTHR30273:SF2">
    <property type="entry name" value="PROTEIN FECR"/>
    <property type="match status" value="1"/>
</dbReference>
<evidence type="ECO:0000313" key="4">
    <source>
        <dbReference type="EMBL" id="RBL92774.1"/>
    </source>
</evidence>
<dbReference type="PANTHER" id="PTHR30273">
    <property type="entry name" value="PERIPLASMIC SIGNAL SENSOR AND SIGMA FACTOR ACTIVATOR FECR-RELATED"/>
    <property type="match status" value="1"/>
</dbReference>
<proteinExistence type="predicted"/>
<feature type="transmembrane region" description="Helical" evidence="1">
    <location>
        <begin position="80"/>
        <end position="100"/>
    </location>
</feature>
<keyword evidence="1" id="KW-0812">Transmembrane</keyword>
<dbReference type="Pfam" id="PF16344">
    <property type="entry name" value="FecR_C"/>
    <property type="match status" value="1"/>
</dbReference>
<comment type="caution">
    <text evidence="4">The sequence shown here is derived from an EMBL/GenBank/DDBJ whole genome shotgun (WGS) entry which is preliminary data.</text>
</comment>
<organism evidence="4 5">
    <name type="scientific">Chitinophaga flava</name>
    <dbReference type="NCBI Taxonomy" id="2259036"/>
    <lineage>
        <taxon>Bacteria</taxon>
        <taxon>Pseudomonadati</taxon>
        <taxon>Bacteroidota</taxon>
        <taxon>Chitinophagia</taxon>
        <taxon>Chitinophagales</taxon>
        <taxon>Chitinophagaceae</taxon>
        <taxon>Chitinophaga</taxon>
    </lineage>
</organism>
<dbReference type="EMBL" id="QFFJ01000001">
    <property type="protein sequence ID" value="RBL92774.1"/>
    <property type="molecule type" value="Genomic_DNA"/>
</dbReference>
<sequence>MKDQDTWQRYIDKTDSEAARKEMLDWLQSASTEQLEASLDQGWDQPAGTMPAGMAAALEQQLRRQGVKLTYPARSRYLRYLGRTAAAASIALLAGSFFWWQRPAKKLQPLAVHSRQIANNSAHVRKLTLSDGSQIWLTPGSSLSVPDDYNTQARNVTLSGEGYFEVAPQTAPFRVNAGGLEATVLGTHFNIEAYPGEHITGIALSAGSISVKVRPDSSLVLTPGLKLTYQQATHRFTTRHFVSEKETDWKRGALVLDEVPLDAAFSRLEKRFSKKIVFTPSAQSRAHFTATYHTETLSDILQNMAFIYGFQYQETRDTVFIH</sequence>
<evidence type="ECO:0008006" key="6">
    <source>
        <dbReference type="Google" id="ProtNLM"/>
    </source>
</evidence>
<feature type="domain" description="FecR protein" evidence="2">
    <location>
        <begin position="122"/>
        <end position="193"/>
    </location>
</feature>
<dbReference type="Proteomes" id="UP000253410">
    <property type="component" value="Unassembled WGS sequence"/>
</dbReference>
<gene>
    <name evidence="4" type="ORF">DF182_09405</name>
</gene>
<dbReference type="Gene3D" id="2.60.120.1440">
    <property type="match status" value="1"/>
</dbReference>
<dbReference type="Pfam" id="PF04773">
    <property type="entry name" value="FecR"/>
    <property type="match status" value="1"/>
</dbReference>
<evidence type="ECO:0000313" key="5">
    <source>
        <dbReference type="Proteomes" id="UP000253410"/>
    </source>
</evidence>
<evidence type="ECO:0000259" key="3">
    <source>
        <dbReference type="Pfam" id="PF16344"/>
    </source>
</evidence>
<dbReference type="PIRSF" id="PIRSF018266">
    <property type="entry name" value="FecR"/>
    <property type="match status" value="1"/>
</dbReference>
<name>A0A365Y454_9BACT</name>
<feature type="domain" description="Protein FecR C-terminal" evidence="3">
    <location>
        <begin position="254"/>
        <end position="321"/>
    </location>
</feature>
<evidence type="ECO:0000256" key="1">
    <source>
        <dbReference type="SAM" id="Phobius"/>
    </source>
</evidence>
<accession>A0A365Y454</accession>
<protein>
    <recommendedName>
        <fullName evidence="6">FecR protein domain-containing protein</fullName>
    </recommendedName>
</protein>